<evidence type="ECO:0000256" key="1">
    <source>
        <dbReference type="ARBA" id="ARBA00023224"/>
    </source>
</evidence>
<evidence type="ECO:0000259" key="3">
    <source>
        <dbReference type="PROSITE" id="PS50111"/>
    </source>
</evidence>
<dbReference type="Gene3D" id="1.10.287.950">
    <property type="entry name" value="Methyl-accepting chemotaxis protein"/>
    <property type="match status" value="1"/>
</dbReference>
<dbReference type="PANTHER" id="PTHR32089:SF112">
    <property type="entry name" value="LYSOZYME-LIKE PROTEIN-RELATED"/>
    <property type="match status" value="1"/>
</dbReference>
<dbReference type="Proteomes" id="UP000824633">
    <property type="component" value="Chromosome"/>
</dbReference>
<organism evidence="4 5">
    <name type="scientific">Clostridium gelidum</name>
    <dbReference type="NCBI Taxonomy" id="704125"/>
    <lineage>
        <taxon>Bacteria</taxon>
        <taxon>Bacillati</taxon>
        <taxon>Bacillota</taxon>
        <taxon>Clostridia</taxon>
        <taxon>Eubacteriales</taxon>
        <taxon>Clostridiaceae</taxon>
        <taxon>Clostridium</taxon>
    </lineage>
</organism>
<dbReference type="PANTHER" id="PTHR32089">
    <property type="entry name" value="METHYL-ACCEPTING CHEMOTAXIS PROTEIN MCPB"/>
    <property type="match status" value="1"/>
</dbReference>
<dbReference type="PROSITE" id="PS50111">
    <property type="entry name" value="CHEMOTAXIS_TRANSDUC_2"/>
    <property type="match status" value="1"/>
</dbReference>
<keyword evidence="5" id="KW-1185">Reference proteome</keyword>
<gene>
    <name evidence="4" type="ORF">psyc5s11_18320</name>
</gene>
<dbReference type="Pfam" id="PF00015">
    <property type="entry name" value="MCPsignal"/>
    <property type="match status" value="1"/>
</dbReference>
<evidence type="ECO:0000313" key="4">
    <source>
        <dbReference type="EMBL" id="BCZ45765.1"/>
    </source>
</evidence>
<accession>A0ABN6IU86</accession>
<dbReference type="EMBL" id="AP024849">
    <property type="protein sequence ID" value="BCZ45765.1"/>
    <property type="molecule type" value="Genomic_DNA"/>
</dbReference>
<evidence type="ECO:0000313" key="5">
    <source>
        <dbReference type="Proteomes" id="UP000824633"/>
    </source>
</evidence>
<keyword evidence="1 2" id="KW-0807">Transducer</keyword>
<evidence type="ECO:0000256" key="2">
    <source>
        <dbReference type="PROSITE-ProRule" id="PRU00284"/>
    </source>
</evidence>
<dbReference type="InterPro" id="IPR004089">
    <property type="entry name" value="MCPsignal_dom"/>
</dbReference>
<protein>
    <recommendedName>
        <fullName evidence="3">Methyl-accepting transducer domain-containing protein</fullName>
    </recommendedName>
</protein>
<name>A0ABN6IU86_9CLOT</name>
<dbReference type="SUPFAM" id="SSF58104">
    <property type="entry name" value="Methyl-accepting chemotaxis protein (MCP) signaling domain"/>
    <property type="match status" value="1"/>
</dbReference>
<sequence>MEITSQTNLLVLNAAIEAARAGEAGKGFSVVAEEIRKLAEQSKDTVIEIQNITHKVTNSVKDLSENSNNLLTFMDTDVANDSATVLTVADEYSKDAEFVDNLVSEFSATSEQLLASLSDVLKTIDGVAIAANEGAGGTTDIATKVSKISNKSNSLSEEALISKENSDRLKQEISKFKI</sequence>
<feature type="domain" description="Methyl-accepting transducer" evidence="3">
    <location>
        <begin position="1"/>
        <end position="128"/>
    </location>
</feature>
<reference evidence="5" key="1">
    <citation type="submission" date="2021-07" db="EMBL/GenBank/DDBJ databases">
        <title>Complete genome sequencing of a Clostridium isolate.</title>
        <authorList>
            <person name="Ueki A."/>
            <person name="Tonouchi A."/>
        </authorList>
    </citation>
    <scope>NUCLEOTIDE SEQUENCE [LARGE SCALE GENOMIC DNA]</scope>
    <source>
        <strain evidence="5">C5S11</strain>
    </source>
</reference>
<proteinExistence type="predicted"/>